<dbReference type="InterPro" id="IPR036457">
    <property type="entry name" value="PPM-type-like_dom_sf"/>
</dbReference>
<gene>
    <name evidence="2" type="ORF">EU557_13795</name>
</gene>
<proteinExistence type="predicted"/>
<dbReference type="Pfam" id="PF13672">
    <property type="entry name" value="PP2C_2"/>
    <property type="match status" value="1"/>
</dbReference>
<organism evidence="2 3">
    <name type="scientific">Hymenobacter wooponensis</name>
    <dbReference type="NCBI Taxonomy" id="1525360"/>
    <lineage>
        <taxon>Bacteria</taxon>
        <taxon>Pseudomonadati</taxon>
        <taxon>Bacteroidota</taxon>
        <taxon>Cytophagia</taxon>
        <taxon>Cytophagales</taxon>
        <taxon>Hymenobacteraceae</taxon>
        <taxon>Hymenobacter</taxon>
    </lineage>
</organism>
<accession>A0A4Z0MIX7</accession>
<dbReference type="InterPro" id="IPR001932">
    <property type="entry name" value="PPM-type_phosphatase-like_dom"/>
</dbReference>
<dbReference type="EMBL" id="SRKZ01000004">
    <property type="protein sequence ID" value="TGD79310.1"/>
    <property type="molecule type" value="Genomic_DNA"/>
</dbReference>
<sequence length="246" mass="28015">MKIYQLLKRGEYHTDFCEDFSVAQAVSSSVVLCAVLDGCTMGRESHFEATLGAKILRKVIKERQYRAFYGEAATGPGLERELREIMVEVFQEFRQMRNQLLLDTSELLTTLVIALLRTDTGEVYGMALGDAVIALNGQIMRFEQHNKPNYLAYHLGQDVDTWYAHQKQIFRATSCSDLSLATDGIYSFQPINDCSPTEPLDIAQFLLVDPELAERDEMLHIKVKRLENRFSLKPTDDLAIVRVRLS</sequence>
<dbReference type="AlphaFoldDB" id="A0A4Z0MIX7"/>
<evidence type="ECO:0000313" key="3">
    <source>
        <dbReference type="Proteomes" id="UP000298284"/>
    </source>
</evidence>
<dbReference type="OrthoDB" id="654410at2"/>
<evidence type="ECO:0000313" key="2">
    <source>
        <dbReference type="EMBL" id="TGD79310.1"/>
    </source>
</evidence>
<reference evidence="2 3" key="1">
    <citation type="submission" date="2019-04" db="EMBL/GenBank/DDBJ databases">
        <authorList>
            <person name="Feng G."/>
            <person name="Zhang J."/>
            <person name="Zhu H."/>
        </authorList>
    </citation>
    <scope>NUCLEOTIDE SEQUENCE [LARGE SCALE GENOMIC DNA]</scope>
    <source>
        <strain evidence="2 3">JCM 19491</strain>
    </source>
</reference>
<keyword evidence="3" id="KW-1185">Reference proteome</keyword>
<name>A0A4Z0MIX7_9BACT</name>
<evidence type="ECO:0000259" key="1">
    <source>
        <dbReference type="Pfam" id="PF13672"/>
    </source>
</evidence>
<dbReference type="RefSeq" id="WP_135531060.1">
    <property type="nucleotide sequence ID" value="NZ_SRKZ01000004.1"/>
</dbReference>
<protein>
    <recommendedName>
        <fullName evidence="1">PPM-type phosphatase domain-containing protein</fullName>
    </recommendedName>
</protein>
<dbReference type="Gene3D" id="3.60.40.10">
    <property type="entry name" value="PPM-type phosphatase domain"/>
    <property type="match status" value="1"/>
</dbReference>
<dbReference type="Proteomes" id="UP000298284">
    <property type="component" value="Unassembled WGS sequence"/>
</dbReference>
<feature type="domain" description="PPM-type phosphatase" evidence="1">
    <location>
        <begin position="15"/>
        <end position="188"/>
    </location>
</feature>
<comment type="caution">
    <text evidence="2">The sequence shown here is derived from an EMBL/GenBank/DDBJ whole genome shotgun (WGS) entry which is preliminary data.</text>
</comment>